<feature type="domain" description="KAP NTPase" evidence="2">
    <location>
        <begin position="239"/>
        <end position="626"/>
    </location>
</feature>
<dbReference type="EMBL" id="FOYL01000011">
    <property type="protein sequence ID" value="SFR27762.1"/>
    <property type="molecule type" value="Genomic_DNA"/>
</dbReference>
<protein>
    <submittedName>
        <fullName evidence="3">KAP family P-loop domain-containing protein</fullName>
    </submittedName>
</protein>
<dbReference type="AlphaFoldDB" id="A0A1I6FD07"/>
<dbReference type="InterPro" id="IPR052754">
    <property type="entry name" value="NTPase_KAP_P-loop"/>
</dbReference>
<dbReference type="PANTHER" id="PTHR22674:SF6">
    <property type="entry name" value="NTPASE KAP FAMILY P-LOOP DOMAIN-CONTAINING PROTEIN 1"/>
    <property type="match status" value="1"/>
</dbReference>
<dbReference type="STRING" id="84724.SAMN04488564_111221"/>
<dbReference type="PANTHER" id="PTHR22674">
    <property type="entry name" value="NTPASE, KAP FAMILY P-LOOP DOMAIN-CONTAINING 1"/>
    <property type="match status" value="1"/>
</dbReference>
<evidence type="ECO:0000313" key="3">
    <source>
        <dbReference type="EMBL" id="SFR27762.1"/>
    </source>
</evidence>
<evidence type="ECO:0000256" key="1">
    <source>
        <dbReference type="SAM" id="MobiDB-lite"/>
    </source>
</evidence>
<dbReference type="GO" id="GO:0003824">
    <property type="term" value="F:catalytic activity"/>
    <property type="evidence" value="ECO:0007669"/>
    <property type="project" value="InterPro"/>
</dbReference>
<dbReference type="InterPro" id="IPR035994">
    <property type="entry name" value="Nucleoside_phosphorylase_sf"/>
</dbReference>
<feature type="region of interest" description="Disordered" evidence="1">
    <location>
        <begin position="487"/>
        <end position="510"/>
    </location>
</feature>
<dbReference type="GO" id="GO:0009116">
    <property type="term" value="P:nucleoside metabolic process"/>
    <property type="evidence" value="ECO:0007669"/>
    <property type="project" value="InterPro"/>
</dbReference>
<evidence type="ECO:0000259" key="2">
    <source>
        <dbReference type="Pfam" id="PF07693"/>
    </source>
</evidence>
<dbReference type="Proteomes" id="UP000198583">
    <property type="component" value="Unassembled WGS sequence"/>
</dbReference>
<dbReference type="SUPFAM" id="SSF52540">
    <property type="entry name" value="P-loop containing nucleoside triphosphate hydrolases"/>
    <property type="match status" value="1"/>
</dbReference>
<evidence type="ECO:0000313" key="4">
    <source>
        <dbReference type="Proteomes" id="UP000198583"/>
    </source>
</evidence>
<gene>
    <name evidence="3" type="ORF">SAMN04488564_111221</name>
</gene>
<dbReference type="InterPro" id="IPR011646">
    <property type="entry name" value="KAP_P-loop"/>
</dbReference>
<dbReference type="OrthoDB" id="88903at2"/>
<sequence length="812" mass="89151">MTHARGDRIEVVLLTSSEAAYDELLGFLSETRRITDPDGARFETGMVFGTDVRVVIGLSGLGKQRFKELVTRARSLFRPTAVLFVASAASVEGPVDGVVVALSVYDGDRHVFVSPLLVRAHELARTSWWEQLPGNPLSQRPTELYFGETFSDYAGPRPTSADSSDPARPVVSDRGEAAALILAEPQGVVIYGIGGAEVSAVRFAMTLAVSLDRSEVVVRQLKTMGHGDRVARTDLLARRAFVESLAELLAHSAPPDDDQDLAGPTVIAIEGAWGSGKSTLMTMTRGQLDSAGLIKAQQNAWKRFVGRWRQRKVRAWDADFTLSGWFTQSKREDVAAPRVLTAMFNPWSYQTGEHVWAGLNDCIVSTGAPVIATNSSSSLQRFWFAHNVEQLDRSHVQRTLRKRIVSPLLRLGVFALPVPLLAQLVRAPDPFRVFGFDVAPVDLALWVVGLLLGIGLLHSATRYVCRAADTLLPAELFGPSGAMGSYSTSVGTDDPLRDPQRRARKGQLHSAQEDVHRLIRELGEQGTQLVVFIDDLDRCSPRTTADVFEAINGFLSGSFPTIRFVLGIDAAATAAHLDAAYSALVVADAGRDSADPSPGWTFLRKLIQLPLPLPRVAQTQVEPLLTGLLGTPGEQPVILPEELERLEPFVPAQAEAEVAEKVEVVPTAPAVLVLEHDEQVKERFAERLRAQPDLSVREAKRIVTVWMFYVRVLDRISPEEGPAAVRRACHLVLLAEIVARWPASQRSLHRRIEGVHGLRALAEAVDDNVRWEIEVQKYELTGDRHKSFRKGVQKILEDYDGAEIATLAEQLT</sequence>
<reference evidence="4" key="1">
    <citation type="submission" date="2016-10" db="EMBL/GenBank/DDBJ databases">
        <authorList>
            <person name="Varghese N."/>
            <person name="Submissions S."/>
        </authorList>
    </citation>
    <scope>NUCLEOTIDE SEQUENCE [LARGE SCALE GENOMIC DNA]</scope>
    <source>
        <strain evidence="4">DSM 44232</strain>
    </source>
</reference>
<name>A0A1I6FD07_9PSEU</name>
<proteinExistence type="predicted"/>
<dbReference type="InterPro" id="IPR027417">
    <property type="entry name" value="P-loop_NTPase"/>
</dbReference>
<keyword evidence="4" id="KW-1185">Reference proteome</keyword>
<organism evidence="3 4">
    <name type="scientific">Lentzea waywayandensis</name>
    <dbReference type="NCBI Taxonomy" id="84724"/>
    <lineage>
        <taxon>Bacteria</taxon>
        <taxon>Bacillati</taxon>
        <taxon>Actinomycetota</taxon>
        <taxon>Actinomycetes</taxon>
        <taxon>Pseudonocardiales</taxon>
        <taxon>Pseudonocardiaceae</taxon>
        <taxon>Lentzea</taxon>
    </lineage>
</organism>
<dbReference type="Pfam" id="PF07693">
    <property type="entry name" value="KAP_NTPase"/>
    <property type="match status" value="1"/>
</dbReference>
<dbReference type="RefSeq" id="WP_093603180.1">
    <property type="nucleotide sequence ID" value="NZ_FOYL01000011.1"/>
</dbReference>
<dbReference type="SUPFAM" id="SSF53167">
    <property type="entry name" value="Purine and uridine phosphorylases"/>
    <property type="match status" value="1"/>
</dbReference>
<accession>A0A1I6FD07</accession>